<gene>
    <name evidence="2" type="ORF">ACFP1K_24555</name>
</gene>
<sequence>MNTRSPQTISDGSGRPVLSYVEGTRAGRPYADMAKVLGPGADEVILRRLPGWVVSGDEDLGRRLLAAGASRLRHAHTYSRDLRAEPAPACWAETGYGVVACDAVPPAEVFPAWRAAYGPGHPDHHDTGDAALLAGELAPLLAGRSWGPLLPCGGLLLRQDRVVAGVLVGTLGADPPFGGPWVMDVFRDPAPRFAGLGGVMLRRALALATMHGLPALGLAVTEGNPARRLYERLGFRHTASAMTVIVPGEVRADAAAEHG</sequence>
<dbReference type="Gene3D" id="3.40.630.30">
    <property type="match status" value="1"/>
</dbReference>
<dbReference type="Proteomes" id="UP001596137">
    <property type="component" value="Unassembled WGS sequence"/>
</dbReference>
<dbReference type="Pfam" id="PF00583">
    <property type="entry name" value="Acetyltransf_1"/>
    <property type="match status" value="1"/>
</dbReference>
<evidence type="ECO:0000313" key="3">
    <source>
        <dbReference type="Proteomes" id="UP001596137"/>
    </source>
</evidence>
<evidence type="ECO:0000313" key="2">
    <source>
        <dbReference type="EMBL" id="MFC6084351.1"/>
    </source>
</evidence>
<reference evidence="3" key="1">
    <citation type="journal article" date="2019" name="Int. J. Syst. Evol. Microbiol.">
        <title>The Global Catalogue of Microorganisms (GCM) 10K type strain sequencing project: providing services to taxonomists for standard genome sequencing and annotation.</title>
        <authorList>
            <consortium name="The Broad Institute Genomics Platform"/>
            <consortium name="The Broad Institute Genome Sequencing Center for Infectious Disease"/>
            <person name="Wu L."/>
            <person name="Ma J."/>
        </authorList>
    </citation>
    <scope>NUCLEOTIDE SEQUENCE [LARGE SCALE GENOMIC DNA]</scope>
    <source>
        <strain evidence="3">JCM 30346</strain>
    </source>
</reference>
<dbReference type="InterPro" id="IPR000182">
    <property type="entry name" value="GNAT_dom"/>
</dbReference>
<dbReference type="InterPro" id="IPR016181">
    <property type="entry name" value="Acyl_CoA_acyltransferase"/>
</dbReference>
<name>A0ABW1NMR5_9ACTN</name>
<dbReference type="RefSeq" id="WP_380757306.1">
    <property type="nucleotide sequence ID" value="NZ_JBHSRF010000041.1"/>
</dbReference>
<comment type="caution">
    <text evidence="2">The sequence shown here is derived from an EMBL/GenBank/DDBJ whole genome shotgun (WGS) entry which is preliminary data.</text>
</comment>
<organism evidence="2 3">
    <name type="scientific">Sphaerisporangium aureirubrum</name>
    <dbReference type="NCBI Taxonomy" id="1544736"/>
    <lineage>
        <taxon>Bacteria</taxon>
        <taxon>Bacillati</taxon>
        <taxon>Actinomycetota</taxon>
        <taxon>Actinomycetes</taxon>
        <taxon>Streptosporangiales</taxon>
        <taxon>Streptosporangiaceae</taxon>
        <taxon>Sphaerisporangium</taxon>
    </lineage>
</organism>
<protein>
    <submittedName>
        <fullName evidence="2">GNAT family N-acetyltransferase</fullName>
        <ecNumber evidence="2">2.3.1.-</ecNumber>
    </submittedName>
</protein>
<keyword evidence="3" id="KW-1185">Reference proteome</keyword>
<feature type="domain" description="N-acetyltransferase" evidence="1">
    <location>
        <begin position="99"/>
        <end position="253"/>
    </location>
</feature>
<dbReference type="EMBL" id="JBHSRF010000041">
    <property type="protein sequence ID" value="MFC6084351.1"/>
    <property type="molecule type" value="Genomic_DNA"/>
</dbReference>
<keyword evidence="2" id="KW-0808">Transferase</keyword>
<dbReference type="EC" id="2.3.1.-" evidence="2"/>
<dbReference type="GO" id="GO:0016746">
    <property type="term" value="F:acyltransferase activity"/>
    <property type="evidence" value="ECO:0007669"/>
    <property type="project" value="UniProtKB-KW"/>
</dbReference>
<accession>A0ABW1NMR5</accession>
<dbReference type="PROSITE" id="PS51186">
    <property type="entry name" value="GNAT"/>
    <property type="match status" value="1"/>
</dbReference>
<proteinExistence type="predicted"/>
<keyword evidence="2" id="KW-0012">Acyltransferase</keyword>
<dbReference type="SUPFAM" id="SSF55729">
    <property type="entry name" value="Acyl-CoA N-acyltransferases (Nat)"/>
    <property type="match status" value="1"/>
</dbReference>
<evidence type="ECO:0000259" key="1">
    <source>
        <dbReference type="PROSITE" id="PS51186"/>
    </source>
</evidence>